<proteinExistence type="predicted"/>
<accession>A0ABU3GX74</accession>
<evidence type="ECO:0008006" key="4">
    <source>
        <dbReference type="Google" id="ProtNLM"/>
    </source>
</evidence>
<dbReference type="EMBL" id="JAVLVU010000001">
    <property type="protein sequence ID" value="MDT3404370.1"/>
    <property type="molecule type" value="Genomic_DNA"/>
</dbReference>
<dbReference type="RefSeq" id="WP_311951697.1">
    <property type="nucleotide sequence ID" value="NZ_JAVLVU010000001.1"/>
</dbReference>
<keyword evidence="3" id="KW-1185">Reference proteome</keyword>
<sequence length="194" mass="22002">MKNFVFFFIMVVLSLLKGYAQPSTAQWAVKGVKGMNLILKNDRQLKTNLFNLKYMGVLQTRNKAPYYILSGRGCNECGANLSIYIWSQSDGPMLPEGKQLRYAYPGKENDYETGKAVFESRMFYSDCSGYSNSVVWLQRSLNKKNKWVEDMFLVSVKNDKLVETRVAKVNKSAKAMILSATCKELPGIDVSTEL</sequence>
<evidence type="ECO:0000313" key="3">
    <source>
        <dbReference type="Proteomes" id="UP001258315"/>
    </source>
</evidence>
<evidence type="ECO:0000256" key="1">
    <source>
        <dbReference type="SAM" id="SignalP"/>
    </source>
</evidence>
<name>A0ABU3GX74_9SPHI</name>
<keyword evidence="1" id="KW-0732">Signal</keyword>
<evidence type="ECO:0000313" key="2">
    <source>
        <dbReference type="EMBL" id="MDT3404370.1"/>
    </source>
</evidence>
<feature type="signal peptide" evidence="1">
    <location>
        <begin position="1"/>
        <end position="25"/>
    </location>
</feature>
<comment type="caution">
    <text evidence="2">The sequence shown here is derived from an EMBL/GenBank/DDBJ whole genome shotgun (WGS) entry which is preliminary data.</text>
</comment>
<reference evidence="3" key="1">
    <citation type="submission" date="2023-07" db="EMBL/GenBank/DDBJ databases">
        <title>Functional and genomic diversity of the sorghum phyllosphere microbiome.</title>
        <authorList>
            <person name="Shade A."/>
        </authorList>
    </citation>
    <scope>NUCLEOTIDE SEQUENCE [LARGE SCALE GENOMIC DNA]</scope>
    <source>
        <strain evidence="3">SORGH_AS_0422</strain>
    </source>
</reference>
<protein>
    <recommendedName>
        <fullName evidence="4">DUF4450 domain-containing protein</fullName>
    </recommendedName>
</protein>
<gene>
    <name evidence="2" type="ORF">QE417_003442</name>
</gene>
<organism evidence="2 3">
    <name type="scientific">Mucilaginibacter terrae</name>
    <dbReference type="NCBI Taxonomy" id="1955052"/>
    <lineage>
        <taxon>Bacteria</taxon>
        <taxon>Pseudomonadati</taxon>
        <taxon>Bacteroidota</taxon>
        <taxon>Sphingobacteriia</taxon>
        <taxon>Sphingobacteriales</taxon>
        <taxon>Sphingobacteriaceae</taxon>
        <taxon>Mucilaginibacter</taxon>
    </lineage>
</organism>
<dbReference type="Proteomes" id="UP001258315">
    <property type="component" value="Unassembled WGS sequence"/>
</dbReference>
<feature type="chain" id="PRO_5046001954" description="DUF4450 domain-containing protein" evidence="1">
    <location>
        <begin position="26"/>
        <end position="194"/>
    </location>
</feature>